<dbReference type="GO" id="GO:0008936">
    <property type="term" value="F:nicotinamidase activity"/>
    <property type="evidence" value="ECO:0007669"/>
    <property type="project" value="InterPro"/>
</dbReference>
<gene>
    <name evidence="2" type="ORF">EJB05_20915</name>
</gene>
<evidence type="ECO:0000256" key="1">
    <source>
        <dbReference type="SAM" id="MobiDB-lite"/>
    </source>
</evidence>
<keyword evidence="3" id="KW-1185">Reference proteome</keyword>
<dbReference type="InterPro" id="IPR036380">
    <property type="entry name" value="Isochorismatase-like_sf"/>
</dbReference>
<dbReference type="Gramene" id="TVU29351">
    <property type="protein sequence ID" value="TVU29351"/>
    <property type="gene ID" value="EJB05_20915"/>
</dbReference>
<feature type="region of interest" description="Disordered" evidence="1">
    <location>
        <begin position="1"/>
        <end position="41"/>
    </location>
</feature>
<accession>A0A5J9V1T5</accession>
<organism evidence="2 3">
    <name type="scientific">Eragrostis curvula</name>
    <name type="common">weeping love grass</name>
    <dbReference type="NCBI Taxonomy" id="38414"/>
    <lineage>
        <taxon>Eukaryota</taxon>
        <taxon>Viridiplantae</taxon>
        <taxon>Streptophyta</taxon>
        <taxon>Embryophyta</taxon>
        <taxon>Tracheophyta</taxon>
        <taxon>Spermatophyta</taxon>
        <taxon>Magnoliopsida</taxon>
        <taxon>Liliopsida</taxon>
        <taxon>Poales</taxon>
        <taxon>Poaceae</taxon>
        <taxon>PACMAD clade</taxon>
        <taxon>Chloridoideae</taxon>
        <taxon>Eragrostideae</taxon>
        <taxon>Eragrostidinae</taxon>
        <taxon>Eragrostis</taxon>
    </lineage>
</organism>
<dbReference type="AlphaFoldDB" id="A0A5J9V1T5"/>
<protein>
    <recommendedName>
        <fullName evidence="4">Isochorismatase-like domain-containing protein</fullName>
    </recommendedName>
</protein>
<evidence type="ECO:0008006" key="4">
    <source>
        <dbReference type="Google" id="ProtNLM"/>
    </source>
</evidence>
<dbReference type="InterPro" id="IPR044717">
    <property type="entry name" value="NIC1"/>
</dbReference>
<reference evidence="2 3" key="1">
    <citation type="journal article" date="2019" name="Sci. Rep.">
        <title>A high-quality genome of Eragrostis curvula grass provides insights into Poaceae evolution and supports new strategies to enhance forage quality.</title>
        <authorList>
            <person name="Carballo J."/>
            <person name="Santos B.A.C.M."/>
            <person name="Zappacosta D."/>
            <person name="Garbus I."/>
            <person name="Selva J.P."/>
            <person name="Gallo C.A."/>
            <person name="Diaz A."/>
            <person name="Albertini E."/>
            <person name="Caccamo M."/>
            <person name="Echenique V."/>
        </authorList>
    </citation>
    <scope>NUCLEOTIDE SEQUENCE [LARGE SCALE GENOMIC DNA]</scope>
    <source>
        <strain evidence="3">cv. Victoria</strain>
        <tissue evidence="2">Leaf</tissue>
    </source>
</reference>
<dbReference type="SUPFAM" id="SSF52499">
    <property type="entry name" value="Isochorismatase-like hydrolases"/>
    <property type="match status" value="1"/>
</dbReference>
<name>A0A5J9V1T5_9POAL</name>
<dbReference type="GO" id="GO:0019365">
    <property type="term" value="P:pyridine nucleotide salvage"/>
    <property type="evidence" value="ECO:0007669"/>
    <property type="project" value="InterPro"/>
</dbReference>
<proteinExistence type="predicted"/>
<evidence type="ECO:0000313" key="3">
    <source>
        <dbReference type="Proteomes" id="UP000324897"/>
    </source>
</evidence>
<dbReference type="OrthoDB" id="1905229at2759"/>
<evidence type="ECO:0000313" key="2">
    <source>
        <dbReference type="EMBL" id="TVU29351.1"/>
    </source>
</evidence>
<comment type="caution">
    <text evidence="2">The sequence shown here is derived from an EMBL/GenBank/DDBJ whole genome shotgun (WGS) entry which is preliminary data.</text>
</comment>
<dbReference type="EMBL" id="RWGY01000011">
    <property type="protein sequence ID" value="TVU29351.1"/>
    <property type="molecule type" value="Genomic_DNA"/>
</dbReference>
<feature type="region of interest" description="Disordered" evidence="1">
    <location>
        <begin position="337"/>
        <end position="362"/>
    </location>
</feature>
<dbReference type="Proteomes" id="UP000324897">
    <property type="component" value="Chromosome 1"/>
</dbReference>
<dbReference type="PANTHER" id="PTHR47297">
    <property type="match status" value="1"/>
</dbReference>
<sequence length="557" mass="61644">MAFPARSAVFLDENSQIHMGKRADAPRPKSLKPSARLQERKALKDLSNVSERKALKDLSNVSERKALKDLSNISERKPLQNITNTKINASKERPTLKEKSIRKQSPALPKSVIFADEDTKKCHEWAKDGVEGTQFTGNESQKFDKDVQDKRVKNEVEKVISAVHGWADVVFAPVMFPAEEVGKFFEEVNGLELEPEILPDINLSNSGNKAKLTEDSFIDDELDQYSFLDNIKPVEFKLRDEPAISGLFLRRRNMMFRMLVDVVDLMFQIRTDGCEWFRIHSSRLQVAVVVEATALPVGYACRNTFSARARDSAAARPPIGLPSPAHTLTCLGRCEVNQSPPRRAAPNRSITSPPKWGRRPPAATGDLLRSQLPFQTDGDLVLTQRGGVGLVLVDVSNGFCTVGAGNLAPASPNKQIEKMVEEASRLAKLFSLEWLETESNVTIKRKNCIDGYISCIEKDGSSVFADWVLVLGICTDICVLDFASSTLAARNIGRVPPLKDVVIYSEGCATYDLPVEVAMNMKGALAHPQDLMHHMGLYMAKGRGAKVVDKVVLEPSE</sequence>
<dbReference type="PANTHER" id="PTHR47297:SF2">
    <property type="entry name" value="OS02G0606800 PROTEIN"/>
    <property type="match status" value="1"/>
</dbReference>